<dbReference type="SMART" id="SM00014">
    <property type="entry name" value="acidPPc"/>
    <property type="match status" value="1"/>
</dbReference>
<evidence type="ECO:0000259" key="2">
    <source>
        <dbReference type="SMART" id="SM00014"/>
    </source>
</evidence>
<accession>A0A2V3PPZ7</accession>
<dbReference type="InterPro" id="IPR000326">
    <property type="entry name" value="PAP2/HPO"/>
</dbReference>
<dbReference type="PANTHER" id="PTHR14969">
    <property type="entry name" value="SPHINGOSINE-1-PHOSPHATE PHOSPHOHYDROLASE"/>
    <property type="match status" value="1"/>
</dbReference>
<dbReference type="AlphaFoldDB" id="A0A2V3PPZ7"/>
<comment type="caution">
    <text evidence="3">The sequence shown here is derived from an EMBL/GenBank/DDBJ whole genome shotgun (WGS) entry which is preliminary data.</text>
</comment>
<evidence type="ECO:0000313" key="3">
    <source>
        <dbReference type="EMBL" id="PXV63573.1"/>
    </source>
</evidence>
<reference evidence="3 4" key="1">
    <citation type="submission" date="2018-03" db="EMBL/GenBank/DDBJ databases">
        <title>Genomic Encyclopedia of Archaeal and Bacterial Type Strains, Phase II (KMG-II): from individual species to whole genera.</title>
        <authorList>
            <person name="Goeker M."/>
        </authorList>
    </citation>
    <scope>NUCLEOTIDE SEQUENCE [LARGE SCALE GENOMIC DNA]</scope>
    <source>
        <strain evidence="3 4">DSM 100214</strain>
    </source>
</reference>
<keyword evidence="1" id="KW-0812">Transmembrane</keyword>
<feature type="transmembrane region" description="Helical" evidence="1">
    <location>
        <begin position="145"/>
        <end position="163"/>
    </location>
</feature>
<feature type="transmembrane region" description="Helical" evidence="1">
    <location>
        <begin position="117"/>
        <end position="138"/>
    </location>
</feature>
<dbReference type="RefSeq" id="WP_110310895.1">
    <property type="nucleotide sequence ID" value="NZ_QICL01000013.1"/>
</dbReference>
<feature type="transmembrane region" description="Helical" evidence="1">
    <location>
        <begin position="210"/>
        <end position="236"/>
    </location>
</feature>
<dbReference type="Proteomes" id="UP000247973">
    <property type="component" value="Unassembled WGS sequence"/>
</dbReference>
<organism evidence="3 4">
    <name type="scientific">Dysgonomonas alginatilytica</name>
    <dbReference type="NCBI Taxonomy" id="1605892"/>
    <lineage>
        <taxon>Bacteria</taxon>
        <taxon>Pseudomonadati</taxon>
        <taxon>Bacteroidota</taxon>
        <taxon>Bacteroidia</taxon>
        <taxon>Bacteroidales</taxon>
        <taxon>Dysgonomonadaceae</taxon>
        <taxon>Dysgonomonas</taxon>
    </lineage>
</organism>
<keyword evidence="1" id="KW-1133">Transmembrane helix</keyword>
<proteinExistence type="predicted"/>
<dbReference type="CDD" id="cd03395">
    <property type="entry name" value="PAP2_like_4"/>
    <property type="match status" value="1"/>
</dbReference>
<name>A0A2V3PPZ7_9BACT</name>
<sequence>MIETNPESLVEQILPYERETFLWLNEFHNVFWDSFMWMYSGKATWIPLVLVGLGVFFYKMPWKQSVLLLVCMVLVGLLCDQLSAGVIKPIFERLRPTHHPDFKDYVTIVNNYRGGRFGFISAHAANGFGIATFLSLVFKYRRFTVVIFSWATLTCYSRIYLGVHFISDVIGGMLLGGIVGFLVYLLFQYGRLRLLKQTPEELRVPAYSHFRANIVCITIAVIVITLFIISFMNFMYGFRWFF</sequence>
<feature type="transmembrane region" description="Helical" evidence="1">
    <location>
        <begin position="65"/>
        <end position="87"/>
    </location>
</feature>
<keyword evidence="4" id="KW-1185">Reference proteome</keyword>
<dbReference type="Pfam" id="PF01569">
    <property type="entry name" value="PAP2"/>
    <property type="match status" value="1"/>
</dbReference>
<gene>
    <name evidence="3" type="ORF">CLV62_11360</name>
</gene>
<dbReference type="InterPro" id="IPR036938">
    <property type="entry name" value="PAP2/HPO_sf"/>
</dbReference>
<evidence type="ECO:0000256" key="1">
    <source>
        <dbReference type="SAM" id="Phobius"/>
    </source>
</evidence>
<feature type="domain" description="Phosphatidic acid phosphatase type 2/haloperoxidase" evidence="2">
    <location>
        <begin position="69"/>
        <end position="184"/>
    </location>
</feature>
<dbReference type="PANTHER" id="PTHR14969:SF13">
    <property type="entry name" value="AT30094P"/>
    <property type="match status" value="1"/>
</dbReference>
<dbReference type="Gene3D" id="1.20.144.10">
    <property type="entry name" value="Phosphatidic acid phosphatase type 2/haloperoxidase"/>
    <property type="match status" value="1"/>
</dbReference>
<protein>
    <submittedName>
        <fullName evidence="3">Undecaprenyl-diphosphatase</fullName>
    </submittedName>
</protein>
<dbReference type="SUPFAM" id="SSF48317">
    <property type="entry name" value="Acid phosphatase/Vanadium-dependent haloperoxidase"/>
    <property type="match status" value="1"/>
</dbReference>
<feature type="transmembrane region" description="Helical" evidence="1">
    <location>
        <begin position="36"/>
        <end position="58"/>
    </location>
</feature>
<evidence type="ECO:0000313" key="4">
    <source>
        <dbReference type="Proteomes" id="UP000247973"/>
    </source>
</evidence>
<dbReference type="OrthoDB" id="9789113at2"/>
<feature type="transmembrane region" description="Helical" evidence="1">
    <location>
        <begin position="169"/>
        <end position="189"/>
    </location>
</feature>
<dbReference type="EMBL" id="QICL01000013">
    <property type="protein sequence ID" value="PXV63573.1"/>
    <property type="molecule type" value="Genomic_DNA"/>
</dbReference>
<keyword evidence="1" id="KW-0472">Membrane</keyword>